<dbReference type="EMBL" id="MFJM01000031">
    <property type="protein sequence ID" value="OGG17583.1"/>
    <property type="molecule type" value="Genomic_DNA"/>
</dbReference>
<feature type="transmembrane region" description="Helical" evidence="1">
    <location>
        <begin position="389"/>
        <end position="409"/>
    </location>
</feature>
<evidence type="ECO:0000256" key="1">
    <source>
        <dbReference type="SAM" id="Phobius"/>
    </source>
</evidence>
<sequence>MFKYKNPILIVLLLFFLFFSFYPTLYEISQSPKLKIKNRDFILEHNYYWPDFNLYLSKVRQGYENRWLAVEKYTSEPHRGSIIQIFYLYLGKIGSILKIEPNYAYQLGRIIFSPLLLIIILLLITFYFRNPLWQILAFIITIISGSFPNIVVTNGQMQISRYMEWWSNIDSLQRLAFIPHILFGQVVSFYLLYKLTINRPTTNDQRLKTLFFYILLANATGLVFPPSLITLLGVLILLEIINFIKKKYIIRNIPPQRDPASGGTLYLILFSLPALLYLFFTTKFLPWSALVNFHRNHPMMVPLDQYILGTGPIIFLGFLGSILAIMNRKRQYYPLILWIVVTFLFASLFSVVKEQSPLRFTQTGLFIPLGILGSYLLLEIWRFIKFRNLYKFCYLLFVICYLLINLFIMKTSLKWQLSFINQRIGADIPLVPYPPQTMYPLTGWMEAIRWLRHNTPNDQVILAEITAGNYIPAYSGNYVYFGQSNTVDYNRKTSEVDQFFLGQMSASQAQLFLQNGRIKYIFFGPQEKEKLNYNLLEKLYPFINLIYSNPHVFIYSVSR</sequence>
<feature type="transmembrane region" description="Helical" evidence="1">
    <location>
        <begin position="107"/>
        <end position="128"/>
    </location>
</feature>
<dbReference type="STRING" id="1798383.A3D78_05005"/>
<feature type="transmembrane region" description="Helical" evidence="1">
    <location>
        <begin position="305"/>
        <end position="325"/>
    </location>
</feature>
<keyword evidence="1" id="KW-0812">Transmembrane</keyword>
<proteinExistence type="predicted"/>
<evidence type="ECO:0000313" key="2">
    <source>
        <dbReference type="EMBL" id="OGG17583.1"/>
    </source>
</evidence>
<keyword evidence="1" id="KW-1133">Transmembrane helix</keyword>
<feature type="transmembrane region" description="Helical" evidence="1">
    <location>
        <begin position="213"/>
        <end position="244"/>
    </location>
</feature>
<name>A0A1F5ZYZ4_9BACT</name>
<evidence type="ECO:0008006" key="4">
    <source>
        <dbReference type="Google" id="ProtNLM"/>
    </source>
</evidence>
<protein>
    <recommendedName>
        <fullName evidence="4">Glycosyltransferase RgtA/B/C/D-like domain-containing protein</fullName>
    </recommendedName>
</protein>
<feature type="transmembrane region" description="Helical" evidence="1">
    <location>
        <begin position="134"/>
        <end position="154"/>
    </location>
</feature>
<keyword evidence="1" id="KW-0472">Membrane</keyword>
<reference evidence="2 3" key="1">
    <citation type="journal article" date="2016" name="Nat. Commun.">
        <title>Thousands of microbial genomes shed light on interconnected biogeochemical processes in an aquifer system.</title>
        <authorList>
            <person name="Anantharaman K."/>
            <person name="Brown C.T."/>
            <person name="Hug L.A."/>
            <person name="Sharon I."/>
            <person name="Castelle C.J."/>
            <person name="Probst A.J."/>
            <person name="Thomas B.C."/>
            <person name="Singh A."/>
            <person name="Wilkins M.J."/>
            <person name="Karaoz U."/>
            <person name="Brodie E.L."/>
            <person name="Williams K.H."/>
            <person name="Hubbard S.S."/>
            <person name="Banfield J.F."/>
        </authorList>
    </citation>
    <scope>NUCLEOTIDE SEQUENCE [LARGE SCALE GENOMIC DNA]</scope>
</reference>
<feature type="transmembrane region" description="Helical" evidence="1">
    <location>
        <begin position="175"/>
        <end position="193"/>
    </location>
</feature>
<feature type="transmembrane region" description="Helical" evidence="1">
    <location>
        <begin position="6"/>
        <end position="25"/>
    </location>
</feature>
<dbReference type="Proteomes" id="UP000176253">
    <property type="component" value="Unassembled WGS sequence"/>
</dbReference>
<dbReference type="AlphaFoldDB" id="A0A1F5ZYZ4"/>
<gene>
    <name evidence="2" type="ORF">A3D78_05005</name>
</gene>
<feature type="transmembrane region" description="Helical" evidence="1">
    <location>
        <begin position="332"/>
        <end position="352"/>
    </location>
</feature>
<accession>A0A1F5ZYZ4</accession>
<feature type="transmembrane region" description="Helical" evidence="1">
    <location>
        <begin position="358"/>
        <end position="377"/>
    </location>
</feature>
<evidence type="ECO:0000313" key="3">
    <source>
        <dbReference type="Proteomes" id="UP000176253"/>
    </source>
</evidence>
<organism evidence="2 3">
    <name type="scientific">Candidatus Gottesmanbacteria bacterium RIFCSPHIGHO2_02_FULL_39_14</name>
    <dbReference type="NCBI Taxonomy" id="1798383"/>
    <lineage>
        <taxon>Bacteria</taxon>
        <taxon>Candidatus Gottesmaniibacteriota</taxon>
    </lineage>
</organism>
<comment type="caution">
    <text evidence="2">The sequence shown here is derived from an EMBL/GenBank/DDBJ whole genome shotgun (WGS) entry which is preliminary data.</text>
</comment>
<feature type="transmembrane region" description="Helical" evidence="1">
    <location>
        <begin position="265"/>
        <end position="285"/>
    </location>
</feature>